<dbReference type="InterPro" id="IPR050679">
    <property type="entry name" value="Bact_HTH_transcr_reg"/>
</dbReference>
<dbReference type="PROSITE" id="PS50949">
    <property type="entry name" value="HTH_GNTR"/>
    <property type="match status" value="1"/>
</dbReference>
<keyword evidence="6" id="KW-1185">Reference proteome</keyword>
<dbReference type="Gene3D" id="1.10.10.10">
    <property type="entry name" value="Winged helix-like DNA-binding domain superfamily/Winged helix DNA-binding domain"/>
    <property type="match status" value="1"/>
</dbReference>
<sequence length="263" mass="28642">MAIIRNEALHKQVATAMRQSIASGEWPPGSQLPTETDLAELYGVSRPTVRQAVAVLRSEGQLDVRQGRGTFVRPTALGPTHTIERTITQHGTLYQTPADAWFDGAEEPAVFRTRTDAVTGPLLGLDPEELLIGADRLITDPAGPGRALHRQWLPMERIEGTPLIKTPGVTPAKAYAVLAAAGHDLAWREQVNARIPQPDEREALRLSEAAVLLVVHRITYDRADHRALMLEETRLSAEAAALSYTIEAGPTHAARTRRAGTAQ</sequence>
<keyword evidence="2" id="KW-0238">DNA-binding</keyword>
<dbReference type="Pfam" id="PF00392">
    <property type="entry name" value="GntR"/>
    <property type="match status" value="1"/>
</dbReference>
<accession>A0ABN3A5X4</accession>
<organism evidence="5 6">
    <name type="scientific">Kitasatospora kazusensis</name>
    <dbReference type="NCBI Taxonomy" id="407974"/>
    <lineage>
        <taxon>Bacteria</taxon>
        <taxon>Bacillati</taxon>
        <taxon>Actinomycetota</taxon>
        <taxon>Actinomycetes</taxon>
        <taxon>Kitasatosporales</taxon>
        <taxon>Streptomycetaceae</taxon>
        <taxon>Kitasatospora</taxon>
    </lineage>
</organism>
<protein>
    <submittedName>
        <fullName evidence="5">GntR family transcriptional regulator</fullName>
    </submittedName>
</protein>
<evidence type="ECO:0000256" key="1">
    <source>
        <dbReference type="ARBA" id="ARBA00023015"/>
    </source>
</evidence>
<evidence type="ECO:0000313" key="5">
    <source>
        <dbReference type="EMBL" id="GAA2154573.1"/>
    </source>
</evidence>
<dbReference type="InterPro" id="IPR036390">
    <property type="entry name" value="WH_DNA-bd_sf"/>
</dbReference>
<keyword evidence="3" id="KW-0804">Transcription</keyword>
<dbReference type="PRINTS" id="PR00035">
    <property type="entry name" value="HTHGNTR"/>
</dbReference>
<dbReference type="EMBL" id="BAAANT010000042">
    <property type="protein sequence ID" value="GAA2154573.1"/>
    <property type="molecule type" value="Genomic_DNA"/>
</dbReference>
<dbReference type="SMART" id="SM00345">
    <property type="entry name" value="HTH_GNTR"/>
    <property type="match status" value="1"/>
</dbReference>
<dbReference type="PANTHER" id="PTHR44846">
    <property type="entry name" value="MANNOSYL-D-GLYCERATE TRANSPORT/METABOLISM SYSTEM REPRESSOR MNGR-RELATED"/>
    <property type="match status" value="1"/>
</dbReference>
<gene>
    <name evidence="5" type="ORF">GCM10009760_53610</name>
</gene>
<dbReference type="InterPro" id="IPR028978">
    <property type="entry name" value="Chorismate_lyase_/UTRA_dom_sf"/>
</dbReference>
<dbReference type="Proteomes" id="UP001422759">
    <property type="component" value="Unassembled WGS sequence"/>
</dbReference>
<dbReference type="InterPro" id="IPR036388">
    <property type="entry name" value="WH-like_DNA-bd_sf"/>
</dbReference>
<name>A0ABN3A5X4_9ACTN</name>
<reference evidence="5 6" key="1">
    <citation type="journal article" date="2019" name="Int. J. Syst. Evol. Microbiol.">
        <title>The Global Catalogue of Microorganisms (GCM) 10K type strain sequencing project: providing services to taxonomists for standard genome sequencing and annotation.</title>
        <authorList>
            <consortium name="The Broad Institute Genomics Platform"/>
            <consortium name="The Broad Institute Genome Sequencing Center for Infectious Disease"/>
            <person name="Wu L."/>
            <person name="Ma J."/>
        </authorList>
    </citation>
    <scope>NUCLEOTIDE SEQUENCE [LARGE SCALE GENOMIC DNA]</scope>
    <source>
        <strain evidence="5 6">JCM 14560</strain>
    </source>
</reference>
<evidence type="ECO:0000259" key="4">
    <source>
        <dbReference type="PROSITE" id="PS50949"/>
    </source>
</evidence>
<feature type="domain" description="HTH gntR-type" evidence="4">
    <location>
        <begin position="7"/>
        <end position="75"/>
    </location>
</feature>
<dbReference type="CDD" id="cd07377">
    <property type="entry name" value="WHTH_GntR"/>
    <property type="match status" value="1"/>
</dbReference>
<keyword evidence="1" id="KW-0805">Transcription regulation</keyword>
<evidence type="ECO:0000313" key="6">
    <source>
        <dbReference type="Proteomes" id="UP001422759"/>
    </source>
</evidence>
<dbReference type="SUPFAM" id="SSF64288">
    <property type="entry name" value="Chorismate lyase-like"/>
    <property type="match status" value="1"/>
</dbReference>
<evidence type="ECO:0000256" key="3">
    <source>
        <dbReference type="ARBA" id="ARBA00023163"/>
    </source>
</evidence>
<dbReference type="InterPro" id="IPR000524">
    <property type="entry name" value="Tscrpt_reg_HTH_GntR"/>
</dbReference>
<dbReference type="SUPFAM" id="SSF46785">
    <property type="entry name" value="Winged helix' DNA-binding domain"/>
    <property type="match status" value="1"/>
</dbReference>
<dbReference type="RefSeq" id="WP_344468543.1">
    <property type="nucleotide sequence ID" value="NZ_BAAANT010000042.1"/>
</dbReference>
<comment type="caution">
    <text evidence="5">The sequence shown here is derived from an EMBL/GenBank/DDBJ whole genome shotgun (WGS) entry which is preliminary data.</text>
</comment>
<proteinExistence type="predicted"/>
<dbReference type="PANTHER" id="PTHR44846:SF17">
    <property type="entry name" value="GNTR-FAMILY TRANSCRIPTIONAL REGULATOR"/>
    <property type="match status" value="1"/>
</dbReference>
<evidence type="ECO:0000256" key="2">
    <source>
        <dbReference type="ARBA" id="ARBA00023125"/>
    </source>
</evidence>
<dbReference type="Gene3D" id="3.40.1410.10">
    <property type="entry name" value="Chorismate lyase-like"/>
    <property type="match status" value="1"/>
</dbReference>